<evidence type="ECO:0000313" key="1">
    <source>
        <dbReference type="EMBL" id="EYB88636.1"/>
    </source>
</evidence>
<protein>
    <submittedName>
        <fullName evidence="1">Uncharacterized protein</fullName>
    </submittedName>
</protein>
<sequence length="79" mass="8774">MLPLHVAESLAAARIHVSPKYAMKTSLHLMRGLPVDLFQVHGRHSVILLRVSALHATLNPCSRQRQTRAAAPTLVYELL</sequence>
<proteinExistence type="predicted"/>
<name>A0A016SE57_9BILA</name>
<gene>
    <name evidence="1" type="primary">Acey_s0243.g3471</name>
    <name evidence="1" type="ORF">Y032_0243g3471</name>
</gene>
<dbReference type="Proteomes" id="UP000024635">
    <property type="component" value="Unassembled WGS sequence"/>
</dbReference>
<dbReference type="AlphaFoldDB" id="A0A016SE57"/>
<accession>A0A016SE57</accession>
<keyword evidence="2" id="KW-1185">Reference proteome</keyword>
<dbReference type="EMBL" id="JARK01001579">
    <property type="protein sequence ID" value="EYB88636.1"/>
    <property type="molecule type" value="Genomic_DNA"/>
</dbReference>
<organism evidence="1 2">
    <name type="scientific">Ancylostoma ceylanicum</name>
    <dbReference type="NCBI Taxonomy" id="53326"/>
    <lineage>
        <taxon>Eukaryota</taxon>
        <taxon>Metazoa</taxon>
        <taxon>Ecdysozoa</taxon>
        <taxon>Nematoda</taxon>
        <taxon>Chromadorea</taxon>
        <taxon>Rhabditida</taxon>
        <taxon>Rhabditina</taxon>
        <taxon>Rhabditomorpha</taxon>
        <taxon>Strongyloidea</taxon>
        <taxon>Ancylostomatidae</taxon>
        <taxon>Ancylostomatinae</taxon>
        <taxon>Ancylostoma</taxon>
    </lineage>
</organism>
<reference evidence="2" key="1">
    <citation type="journal article" date="2015" name="Nat. Genet.">
        <title>The genome and transcriptome of the zoonotic hookworm Ancylostoma ceylanicum identify infection-specific gene families.</title>
        <authorList>
            <person name="Schwarz E.M."/>
            <person name="Hu Y."/>
            <person name="Antoshechkin I."/>
            <person name="Miller M.M."/>
            <person name="Sternberg P.W."/>
            <person name="Aroian R.V."/>
        </authorList>
    </citation>
    <scope>NUCLEOTIDE SEQUENCE</scope>
    <source>
        <strain evidence="2">HY135</strain>
    </source>
</reference>
<comment type="caution">
    <text evidence="1">The sequence shown here is derived from an EMBL/GenBank/DDBJ whole genome shotgun (WGS) entry which is preliminary data.</text>
</comment>
<evidence type="ECO:0000313" key="2">
    <source>
        <dbReference type="Proteomes" id="UP000024635"/>
    </source>
</evidence>